<dbReference type="CDD" id="cd00082">
    <property type="entry name" value="HisKA"/>
    <property type="match status" value="1"/>
</dbReference>
<keyword evidence="6" id="KW-0808">Transferase</keyword>
<dbReference type="PANTHER" id="PTHR43065">
    <property type="entry name" value="SENSOR HISTIDINE KINASE"/>
    <property type="match status" value="1"/>
</dbReference>
<evidence type="ECO:0000256" key="9">
    <source>
        <dbReference type="ARBA" id="ARBA00022989"/>
    </source>
</evidence>
<dbReference type="InterPro" id="IPR003660">
    <property type="entry name" value="HAMP_dom"/>
</dbReference>
<dbReference type="Gene3D" id="1.10.287.130">
    <property type="match status" value="1"/>
</dbReference>
<feature type="coiled-coil region" evidence="11">
    <location>
        <begin position="385"/>
        <end position="423"/>
    </location>
</feature>
<dbReference type="PROSITE" id="PS50885">
    <property type="entry name" value="HAMP"/>
    <property type="match status" value="1"/>
</dbReference>
<dbReference type="InterPro" id="IPR036890">
    <property type="entry name" value="HATPase_C_sf"/>
</dbReference>
<dbReference type="SUPFAM" id="SSF103190">
    <property type="entry name" value="Sensory domain-like"/>
    <property type="match status" value="1"/>
</dbReference>
<evidence type="ECO:0000256" key="10">
    <source>
        <dbReference type="ARBA" id="ARBA00023136"/>
    </source>
</evidence>
<comment type="subcellular location">
    <subcellularLocation>
        <location evidence="2">Cell membrane</location>
        <topology evidence="2">Multi-pass membrane protein</topology>
    </subcellularLocation>
</comment>
<evidence type="ECO:0000256" key="7">
    <source>
        <dbReference type="ARBA" id="ARBA00022692"/>
    </source>
</evidence>
<dbReference type="OrthoDB" id="9781147at2"/>
<dbReference type="RefSeq" id="WP_072909057.1">
    <property type="nucleotide sequence ID" value="NZ_FQZT01000009.1"/>
</dbReference>
<sequence length="655" mass="72179">MTDAFRSSFRSIRGKLTLAAVTPLMVILLLVSLAASYLINASIVEQTQKQIRNDLNAARVVLEQEQQRLHEVVRFTARANELLQAVALNDISQISHFLDDIKQREQLDILNLTGIDGKPLLHNDQQMVKVADFVSTTLEQGHYHGTVLMSETELRRESRDLPKKAQIFAPGQSKIPSERRGMFLIASTLLLDAKGNPLGCLYGGALLNNNLPLIDRISELVYGDDDFEGVAIGSATIFLGKQRIATTVRLKNGKRAIGTKVSEEVAEAVLNRGEFWLARAKVVDEWYLTAYEPIFDDNGKALGALYVGMLEKPLTAVKSRSFMTLFGLLILGCLLGGLLSGYIARRLSRPLLALATSAEKIAGGERNVPLPIAGQDEVGHLTMAFADMTSALKRSDDELQKLNRQLEKKVEERTSQLEEKSLQLIKTQEQLLRHEKLAAIGSLATGVAHEINNPAAIIRGNVEILQMSLPADCEEQEEVSEIKKQVERVSLITRNLLNFAGKQELATDQVDLRQLLQEILAQISHQQPIDQVEIDFQLNNLPLIPGDRERLRQVFTNIVLNALQAMNGTGSLCVHGDIDNRQACLRISDTGPGIPEEIREKIFNPFFTTKKQGTGLGLSVSYGIIKAHGGSISIDSSEQGSSFLICLPLGNHPAN</sequence>
<dbReference type="Pfam" id="PF17202">
    <property type="entry name" value="sCache_3_3"/>
    <property type="match status" value="1"/>
</dbReference>
<evidence type="ECO:0000256" key="3">
    <source>
        <dbReference type="ARBA" id="ARBA00012438"/>
    </source>
</evidence>
<dbReference type="STRING" id="1122189.SAMN02745165_02485"/>
<keyword evidence="16" id="KW-1185">Reference proteome</keyword>
<evidence type="ECO:0000259" key="14">
    <source>
        <dbReference type="PROSITE" id="PS50885"/>
    </source>
</evidence>
<evidence type="ECO:0000313" key="15">
    <source>
        <dbReference type="EMBL" id="SHJ49165.1"/>
    </source>
</evidence>
<comment type="catalytic activity">
    <reaction evidence="1">
        <text>ATP + protein L-histidine = ADP + protein N-phospho-L-histidine.</text>
        <dbReference type="EC" id="2.7.13.3"/>
    </reaction>
</comment>
<dbReference type="CDD" id="cd06225">
    <property type="entry name" value="HAMP"/>
    <property type="match status" value="1"/>
</dbReference>
<reference evidence="15 16" key="1">
    <citation type="submission" date="2016-11" db="EMBL/GenBank/DDBJ databases">
        <authorList>
            <person name="Jaros S."/>
            <person name="Januszkiewicz K."/>
            <person name="Wedrychowicz H."/>
        </authorList>
    </citation>
    <scope>NUCLEOTIDE SEQUENCE [LARGE SCALE GENOMIC DNA]</scope>
    <source>
        <strain evidence="15 16">DSM 5091</strain>
    </source>
</reference>
<evidence type="ECO:0000256" key="12">
    <source>
        <dbReference type="SAM" id="Phobius"/>
    </source>
</evidence>
<dbReference type="InterPro" id="IPR036097">
    <property type="entry name" value="HisK_dim/P_sf"/>
</dbReference>
<dbReference type="GO" id="GO:0000155">
    <property type="term" value="F:phosphorelay sensor kinase activity"/>
    <property type="evidence" value="ECO:0007669"/>
    <property type="project" value="InterPro"/>
</dbReference>
<dbReference type="Gene3D" id="3.30.565.10">
    <property type="entry name" value="Histidine kinase-like ATPase, C-terminal domain"/>
    <property type="match status" value="1"/>
</dbReference>
<keyword evidence="5" id="KW-0597">Phosphoprotein</keyword>
<feature type="transmembrane region" description="Helical" evidence="12">
    <location>
        <begin position="322"/>
        <end position="344"/>
    </location>
</feature>
<evidence type="ECO:0000259" key="13">
    <source>
        <dbReference type="PROSITE" id="PS50109"/>
    </source>
</evidence>
<dbReference type="SUPFAM" id="SSF47384">
    <property type="entry name" value="Homodimeric domain of signal transducing histidine kinase"/>
    <property type="match status" value="1"/>
</dbReference>
<dbReference type="SUPFAM" id="SSF55874">
    <property type="entry name" value="ATPase domain of HSP90 chaperone/DNA topoisomerase II/histidine kinase"/>
    <property type="match status" value="1"/>
</dbReference>
<dbReference type="Pfam" id="PF00672">
    <property type="entry name" value="HAMP"/>
    <property type="match status" value="1"/>
</dbReference>
<dbReference type="Pfam" id="PF00512">
    <property type="entry name" value="HisKA"/>
    <property type="match status" value="1"/>
</dbReference>
<dbReference type="AlphaFoldDB" id="A0A1M6JQW6"/>
<dbReference type="EC" id="2.7.13.3" evidence="3"/>
<keyword evidence="4" id="KW-1003">Cell membrane</keyword>
<dbReference type="InterPro" id="IPR004358">
    <property type="entry name" value="Sig_transdc_His_kin-like_C"/>
</dbReference>
<dbReference type="InterPro" id="IPR003594">
    <property type="entry name" value="HATPase_dom"/>
</dbReference>
<proteinExistence type="predicted"/>
<keyword evidence="11" id="KW-0175">Coiled coil</keyword>
<keyword evidence="10 12" id="KW-0472">Membrane</keyword>
<evidence type="ECO:0000256" key="2">
    <source>
        <dbReference type="ARBA" id="ARBA00004651"/>
    </source>
</evidence>
<dbReference type="EMBL" id="FQZT01000009">
    <property type="protein sequence ID" value="SHJ49165.1"/>
    <property type="molecule type" value="Genomic_DNA"/>
</dbReference>
<evidence type="ECO:0000256" key="1">
    <source>
        <dbReference type="ARBA" id="ARBA00000085"/>
    </source>
</evidence>
<dbReference type="GO" id="GO:0005886">
    <property type="term" value="C:plasma membrane"/>
    <property type="evidence" value="ECO:0007669"/>
    <property type="project" value="UniProtKB-SubCell"/>
</dbReference>
<evidence type="ECO:0000256" key="11">
    <source>
        <dbReference type="SAM" id="Coils"/>
    </source>
</evidence>
<dbReference type="SMART" id="SM00387">
    <property type="entry name" value="HATPase_c"/>
    <property type="match status" value="1"/>
</dbReference>
<organism evidence="15 16">
    <name type="scientific">Malonomonas rubra DSM 5091</name>
    <dbReference type="NCBI Taxonomy" id="1122189"/>
    <lineage>
        <taxon>Bacteria</taxon>
        <taxon>Pseudomonadati</taxon>
        <taxon>Thermodesulfobacteriota</taxon>
        <taxon>Desulfuromonadia</taxon>
        <taxon>Desulfuromonadales</taxon>
        <taxon>Geopsychrobacteraceae</taxon>
        <taxon>Malonomonas</taxon>
    </lineage>
</organism>
<feature type="domain" description="Histidine kinase" evidence="13">
    <location>
        <begin position="446"/>
        <end position="651"/>
    </location>
</feature>
<dbReference type="InterPro" id="IPR005467">
    <property type="entry name" value="His_kinase_dom"/>
</dbReference>
<keyword evidence="8 15" id="KW-0418">Kinase</keyword>
<dbReference type="SMART" id="SM00304">
    <property type="entry name" value="HAMP"/>
    <property type="match status" value="1"/>
</dbReference>
<dbReference type="InterPro" id="IPR033463">
    <property type="entry name" value="sCache_3"/>
</dbReference>
<dbReference type="PROSITE" id="PS50109">
    <property type="entry name" value="HIS_KIN"/>
    <property type="match status" value="1"/>
</dbReference>
<dbReference type="Proteomes" id="UP000184171">
    <property type="component" value="Unassembled WGS sequence"/>
</dbReference>
<dbReference type="PRINTS" id="PR00344">
    <property type="entry name" value="BCTRLSENSOR"/>
</dbReference>
<evidence type="ECO:0000313" key="16">
    <source>
        <dbReference type="Proteomes" id="UP000184171"/>
    </source>
</evidence>
<dbReference type="Pfam" id="PF02518">
    <property type="entry name" value="HATPase_c"/>
    <property type="match status" value="1"/>
</dbReference>
<evidence type="ECO:0000256" key="6">
    <source>
        <dbReference type="ARBA" id="ARBA00022679"/>
    </source>
</evidence>
<gene>
    <name evidence="15" type="ORF">SAMN02745165_02485</name>
</gene>
<keyword evidence="9 12" id="KW-1133">Transmembrane helix</keyword>
<dbReference type="Gene3D" id="6.10.340.10">
    <property type="match status" value="1"/>
</dbReference>
<dbReference type="SMART" id="SM00388">
    <property type="entry name" value="HisKA"/>
    <property type="match status" value="1"/>
</dbReference>
<dbReference type="InterPro" id="IPR029151">
    <property type="entry name" value="Sensor-like_sf"/>
</dbReference>
<accession>A0A1M6JQW6</accession>
<dbReference type="InterPro" id="IPR003661">
    <property type="entry name" value="HisK_dim/P_dom"/>
</dbReference>
<protein>
    <recommendedName>
        <fullName evidence="3">histidine kinase</fullName>
        <ecNumber evidence="3">2.7.13.3</ecNumber>
    </recommendedName>
</protein>
<dbReference type="PANTHER" id="PTHR43065:SF42">
    <property type="entry name" value="TWO-COMPONENT SENSOR PPRA"/>
    <property type="match status" value="1"/>
</dbReference>
<name>A0A1M6JQW6_MALRU</name>
<keyword evidence="7 12" id="KW-0812">Transmembrane</keyword>
<dbReference type="SUPFAM" id="SSF158472">
    <property type="entry name" value="HAMP domain-like"/>
    <property type="match status" value="1"/>
</dbReference>
<feature type="domain" description="HAMP" evidence="14">
    <location>
        <begin position="345"/>
        <end position="397"/>
    </location>
</feature>
<evidence type="ECO:0000256" key="5">
    <source>
        <dbReference type="ARBA" id="ARBA00022553"/>
    </source>
</evidence>
<evidence type="ECO:0000256" key="8">
    <source>
        <dbReference type="ARBA" id="ARBA00022777"/>
    </source>
</evidence>
<evidence type="ECO:0000256" key="4">
    <source>
        <dbReference type="ARBA" id="ARBA00022475"/>
    </source>
</evidence>